<evidence type="ECO:0000313" key="3">
    <source>
        <dbReference type="Proteomes" id="UP000708208"/>
    </source>
</evidence>
<sequence length="204" mass="22590">MSEKIFVIAVFCFASAFAAEIFIQSPRVSDYGDWGPYDECPPGMYVIGFQLVSEPDQGAFGDDSAMNGVSLFCFSLTARMNAPDFLSWYASPRKYVMISSTIGHDGYARSAYECPFPEYAVGFELRSDPYHGLWYDDTAANNMRLSCTKGTIVEGDGESWGDWTGVQYCPRGFRICGIKTQVEKPGVVDETTLNNIELGCCEIP</sequence>
<comment type="caution">
    <text evidence="2">The sequence shown here is derived from an EMBL/GenBank/DDBJ whole genome shotgun (WGS) entry which is preliminary data.</text>
</comment>
<dbReference type="Proteomes" id="UP000708208">
    <property type="component" value="Unassembled WGS sequence"/>
</dbReference>
<dbReference type="PANTHER" id="PTHR18841:SF0">
    <property type="entry name" value="VITELLINE MEMBRANE OUTER LAYER 1 HOMOLOG A-RELATED"/>
    <property type="match status" value="1"/>
</dbReference>
<accession>A0A8J2K604</accession>
<keyword evidence="3" id="KW-1185">Reference proteome</keyword>
<dbReference type="OrthoDB" id="6329319at2759"/>
<dbReference type="GO" id="GO:0005615">
    <property type="term" value="C:extracellular space"/>
    <property type="evidence" value="ECO:0007669"/>
    <property type="project" value="TreeGrafter"/>
</dbReference>
<organism evidence="2 3">
    <name type="scientific">Allacma fusca</name>
    <dbReference type="NCBI Taxonomy" id="39272"/>
    <lineage>
        <taxon>Eukaryota</taxon>
        <taxon>Metazoa</taxon>
        <taxon>Ecdysozoa</taxon>
        <taxon>Arthropoda</taxon>
        <taxon>Hexapoda</taxon>
        <taxon>Collembola</taxon>
        <taxon>Symphypleona</taxon>
        <taxon>Sminthuridae</taxon>
        <taxon>Allacma</taxon>
    </lineage>
</organism>
<evidence type="ECO:0000313" key="2">
    <source>
        <dbReference type="EMBL" id="CAG7733778.1"/>
    </source>
</evidence>
<keyword evidence="1" id="KW-0732">Signal</keyword>
<dbReference type="PANTHER" id="PTHR18841">
    <property type="entry name" value="VITELLINE MEMBRANE OUTER LAYER PROTEIN I-RELATED"/>
    <property type="match status" value="1"/>
</dbReference>
<dbReference type="AlphaFoldDB" id="A0A8J2K604"/>
<feature type="chain" id="PRO_5035185311" description="Vitelline membrane outer layer protein 1 homolog" evidence="1">
    <location>
        <begin position="19"/>
        <end position="204"/>
    </location>
</feature>
<feature type="signal peptide" evidence="1">
    <location>
        <begin position="1"/>
        <end position="18"/>
    </location>
</feature>
<evidence type="ECO:0000256" key="1">
    <source>
        <dbReference type="SAM" id="SignalP"/>
    </source>
</evidence>
<gene>
    <name evidence="2" type="ORF">AFUS01_LOCUS22201</name>
</gene>
<reference evidence="2" key="1">
    <citation type="submission" date="2021-06" db="EMBL/GenBank/DDBJ databases">
        <authorList>
            <person name="Hodson N. C."/>
            <person name="Mongue J. A."/>
            <person name="Jaron S. K."/>
        </authorList>
    </citation>
    <scope>NUCLEOTIDE SEQUENCE</scope>
</reference>
<name>A0A8J2K604_9HEXA</name>
<dbReference type="Pfam" id="PF03762">
    <property type="entry name" value="VOMI"/>
    <property type="match status" value="1"/>
</dbReference>
<proteinExistence type="predicted"/>
<dbReference type="InterPro" id="IPR005515">
    <property type="entry name" value="VOMI"/>
</dbReference>
<dbReference type="EMBL" id="CAJVCH010256001">
    <property type="protein sequence ID" value="CAG7733778.1"/>
    <property type="molecule type" value="Genomic_DNA"/>
</dbReference>
<protein>
    <recommendedName>
        <fullName evidence="4">Vitelline membrane outer layer protein 1 homolog</fullName>
    </recommendedName>
</protein>
<evidence type="ECO:0008006" key="4">
    <source>
        <dbReference type="Google" id="ProtNLM"/>
    </source>
</evidence>